<comment type="caution">
    <text evidence="1">The sequence shown here is derived from an EMBL/GenBank/DDBJ whole genome shotgun (WGS) entry which is preliminary data.</text>
</comment>
<organism evidence="1 2">
    <name type="scientific">Dryococelus australis</name>
    <dbReference type="NCBI Taxonomy" id="614101"/>
    <lineage>
        <taxon>Eukaryota</taxon>
        <taxon>Metazoa</taxon>
        <taxon>Ecdysozoa</taxon>
        <taxon>Arthropoda</taxon>
        <taxon>Hexapoda</taxon>
        <taxon>Insecta</taxon>
        <taxon>Pterygota</taxon>
        <taxon>Neoptera</taxon>
        <taxon>Polyneoptera</taxon>
        <taxon>Phasmatodea</taxon>
        <taxon>Verophasmatodea</taxon>
        <taxon>Anareolatae</taxon>
        <taxon>Phasmatidae</taxon>
        <taxon>Eurycanthinae</taxon>
        <taxon>Dryococelus</taxon>
    </lineage>
</organism>
<evidence type="ECO:0000313" key="1">
    <source>
        <dbReference type="EMBL" id="KAJ8880439.1"/>
    </source>
</evidence>
<keyword evidence="2" id="KW-1185">Reference proteome</keyword>
<gene>
    <name evidence="1" type="ORF">PR048_016908</name>
</gene>
<evidence type="ECO:0000313" key="2">
    <source>
        <dbReference type="Proteomes" id="UP001159363"/>
    </source>
</evidence>
<dbReference type="EMBL" id="JARBHB010000006">
    <property type="protein sequence ID" value="KAJ8880439.1"/>
    <property type="molecule type" value="Genomic_DNA"/>
</dbReference>
<proteinExistence type="predicted"/>
<protein>
    <submittedName>
        <fullName evidence="1">Uncharacterized protein</fullName>
    </submittedName>
</protein>
<accession>A0ABQ9H838</accession>
<name>A0ABQ9H838_9NEOP</name>
<sequence length="613" mass="68054">MMYCDPVRADRPPRRTSPLSHPCTLFTLYFPGHVACKSVGRAYLKIWRSCQVSTSRGNSCRARKYRVRPGDIFKRIFEECCSDCDVRSPHAGVNFSSDANGNSEQLRNATWGRKTSKLLCDVETLARFAFSSTPTALDIFRRQHRVGNWEGEFAGISPTFAKIEKGRGVDGGKLYREETTFSAAGLNRTHDLPNDSQARYRTTKHPRCNQQSAIADLPWRSRLVRHRFGMREALGSNPVVFLWGRPILGTCATAIKQSTLSLVTKRDGAVVTHWTCIREDPCSISGPVILVSRNHSRRMLGWVPNKVPWPIPSPIPLPCATCTVSNDLAVDETLSRPGPGSLSCPSSSLHGMIIWTRLAPLQRRCNQACRSEAFTCIARQGEELPLASSPTARFQTAAATTQDYALASNTKVTVGYFTFTTLIDISRRDFSFATEIIALARRSREIFCSEIFACPKKLSPVAAGHHQRLSHVLEIMLASYSYTGSNVIRFNSIALPHIVGATVPERLEHSSLTKANRVQSPTGSPDFRKWESCRTMPLVTGFSRRSPSPSFTLIGSQDIAVKSRPNLFTLSLTCCRRWHVHEGGANRSRLRYLRDRPVAPASPKNGLGGDAAE</sequence>
<reference evidence="1 2" key="1">
    <citation type="submission" date="2023-02" db="EMBL/GenBank/DDBJ databases">
        <title>LHISI_Scaffold_Assembly.</title>
        <authorList>
            <person name="Stuart O.P."/>
            <person name="Cleave R."/>
            <person name="Magrath M.J.L."/>
            <person name="Mikheyev A.S."/>
        </authorList>
    </citation>
    <scope>NUCLEOTIDE SEQUENCE [LARGE SCALE GENOMIC DNA]</scope>
    <source>
        <strain evidence="1">Daus_M_001</strain>
        <tissue evidence="1">Leg muscle</tissue>
    </source>
</reference>
<dbReference type="Proteomes" id="UP001159363">
    <property type="component" value="Chromosome 5"/>
</dbReference>